<evidence type="ECO:0000256" key="1">
    <source>
        <dbReference type="SAM" id="Phobius"/>
    </source>
</evidence>
<sequence>MDINSTEDKSLDKLLKYGSAAFSILMIGFGVGRWVGSEFDSKAETRPKISISNSSDSSPVIQQTTSSVLPLLEQERLKNQNLLSINASLVVQRDNAITTINSWAEHDKKQKQDFSLKEQNYIKQMNTCNANYKTYMDISMYEKSNKDINRQLEFYPYTMTSEQKINLKETLKSNDIKILALIEQYKKIES</sequence>
<feature type="transmembrane region" description="Helical" evidence="1">
    <location>
        <begin position="17"/>
        <end position="36"/>
    </location>
</feature>
<keyword evidence="1" id="KW-0472">Membrane</keyword>
<dbReference type="RefSeq" id="WP_125699736.1">
    <property type="nucleotide sequence ID" value="NZ_RFES01000013.1"/>
</dbReference>
<dbReference type="Proteomes" id="UP000276905">
    <property type="component" value="Unassembled WGS sequence"/>
</dbReference>
<name>A0A429JTV8_9GAMM</name>
<dbReference type="AlphaFoldDB" id="A0A429JTV8"/>
<accession>A0A429JTV8</accession>
<evidence type="ECO:0000313" key="3">
    <source>
        <dbReference type="Proteomes" id="UP000276905"/>
    </source>
</evidence>
<proteinExistence type="predicted"/>
<keyword evidence="1" id="KW-1133">Transmembrane helix</keyword>
<organism evidence="2 3">
    <name type="scientific">Acinetobacter lactucae</name>
    <dbReference type="NCBI Taxonomy" id="1785128"/>
    <lineage>
        <taxon>Bacteria</taxon>
        <taxon>Pseudomonadati</taxon>
        <taxon>Pseudomonadota</taxon>
        <taxon>Gammaproteobacteria</taxon>
        <taxon>Moraxellales</taxon>
        <taxon>Moraxellaceae</taxon>
        <taxon>Acinetobacter</taxon>
        <taxon>Acinetobacter calcoaceticus/baumannii complex</taxon>
    </lineage>
</organism>
<keyword evidence="1" id="KW-0812">Transmembrane</keyword>
<gene>
    <name evidence="2" type="ORF">EA756_16935</name>
</gene>
<protein>
    <submittedName>
        <fullName evidence="2">Uncharacterized protein</fullName>
    </submittedName>
</protein>
<comment type="caution">
    <text evidence="2">The sequence shown here is derived from an EMBL/GenBank/DDBJ whole genome shotgun (WGS) entry which is preliminary data.</text>
</comment>
<dbReference type="EMBL" id="RFES01000013">
    <property type="protein sequence ID" value="RSO53268.1"/>
    <property type="molecule type" value="Genomic_DNA"/>
</dbReference>
<evidence type="ECO:0000313" key="2">
    <source>
        <dbReference type="EMBL" id="RSO53268.1"/>
    </source>
</evidence>
<reference evidence="2 3" key="1">
    <citation type="submission" date="2018-10" db="EMBL/GenBank/DDBJ databases">
        <title>GWAS and RNA-Seq identify cryptic mechanisms of antimicrobial resistance in Acinetobacter baumannii.</title>
        <authorList>
            <person name="Sahl J.W."/>
        </authorList>
    </citation>
    <scope>NUCLEOTIDE SEQUENCE [LARGE SCALE GENOMIC DNA]</scope>
    <source>
        <strain evidence="2 3">TG41018</strain>
    </source>
</reference>